<dbReference type="EMBL" id="NAJO01000026">
    <property type="protein sequence ID" value="OQO02886.1"/>
    <property type="molecule type" value="Genomic_DNA"/>
</dbReference>
<keyword evidence="3" id="KW-1185">Reference proteome</keyword>
<gene>
    <name evidence="2" type="ORF">B0A48_11169</name>
</gene>
<dbReference type="InterPro" id="IPR052895">
    <property type="entry name" value="HetReg/Transcr_Mod"/>
</dbReference>
<dbReference type="PANTHER" id="PTHR24148:SF82">
    <property type="entry name" value="HETEROKARYON INCOMPATIBILITY DOMAIN-CONTAINING PROTEIN"/>
    <property type="match status" value="1"/>
</dbReference>
<sequence length="589" mass="66213">MDHKEQLAGIAEMYAQLPLSACDNIRLLRLQGGQFYTPLVGTLIVGDMTEKSGKHTYDALSYAWGAATLRRRLLLIGPKQSQKYALPITDNLYTALRRLRHSWMPRVIWVDAICINQDDVKERSQQVGSMRFIYGWAKNVYVWLGDAELPGRADRYALRFDRALKPDAVIESLRAPRSSPSRTFSAFVSMLNTALPQTSPSWHTRAWVYQEYHLARNIVWCIGPYQQKYTKLEFAKLSHLAYQYRPTEDLKSFKDAVLQLSAPFTQRGISTFAWSFEVDPRKSKGAQMSVHTHAAITQNMRCRYAMDKVYSLLGVMDFQSSAQMRPDYSKSSSWVFAEATWLSLEMSHDFAVLLNARGVASPVAPADLPSWAFDSVNGLFYHFPSSCGSLFEIWLGSDLPDPSPRLSDDHKELRLNGSAMDSITHASQETIDADTPNISTYERFVAMAGALAEQEAWRGQKRPKIRAWPPIDVQTRIASGSAFPIDVEAWNDIFPLSRVSKEHADHLGEPVAWASCVTMFVTAGGHLGLTTAACAREDVVFVVKGCPYPLIICKLGERYAFRGCAYIPAYSYQDFSTTIMESPCNIALV</sequence>
<proteinExistence type="predicted"/>
<dbReference type="Proteomes" id="UP000192596">
    <property type="component" value="Unassembled WGS sequence"/>
</dbReference>
<reference evidence="3" key="1">
    <citation type="submission" date="2017-03" db="EMBL/GenBank/DDBJ databases">
        <title>Genomes of endolithic fungi from Antarctica.</title>
        <authorList>
            <person name="Coleine C."/>
            <person name="Masonjones S."/>
            <person name="Stajich J.E."/>
        </authorList>
    </citation>
    <scope>NUCLEOTIDE SEQUENCE [LARGE SCALE GENOMIC DNA]</scope>
    <source>
        <strain evidence="3">CCFEE 5527</strain>
    </source>
</reference>
<feature type="domain" description="Heterokaryon incompatibility" evidence="1">
    <location>
        <begin position="57"/>
        <end position="211"/>
    </location>
</feature>
<evidence type="ECO:0000259" key="1">
    <source>
        <dbReference type="Pfam" id="PF06985"/>
    </source>
</evidence>
<dbReference type="InParanoid" id="A0A1V8SUQ6"/>
<dbReference type="Pfam" id="PF06985">
    <property type="entry name" value="HET"/>
    <property type="match status" value="1"/>
</dbReference>
<evidence type="ECO:0000313" key="2">
    <source>
        <dbReference type="EMBL" id="OQO02886.1"/>
    </source>
</evidence>
<dbReference type="InterPro" id="IPR010730">
    <property type="entry name" value="HET"/>
</dbReference>
<dbReference type="OrthoDB" id="3946350at2759"/>
<dbReference type="AlphaFoldDB" id="A0A1V8SUQ6"/>
<evidence type="ECO:0000313" key="3">
    <source>
        <dbReference type="Proteomes" id="UP000192596"/>
    </source>
</evidence>
<name>A0A1V8SUQ6_9PEZI</name>
<dbReference type="PANTHER" id="PTHR24148">
    <property type="entry name" value="ANKYRIN REPEAT DOMAIN-CONTAINING PROTEIN 39 HOMOLOG-RELATED"/>
    <property type="match status" value="1"/>
</dbReference>
<comment type="caution">
    <text evidence="2">The sequence shown here is derived from an EMBL/GenBank/DDBJ whole genome shotgun (WGS) entry which is preliminary data.</text>
</comment>
<organism evidence="2 3">
    <name type="scientific">Cryoendolithus antarcticus</name>
    <dbReference type="NCBI Taxonomy" id="1507870"/>
    <lineage>
        <taxon>Eukaryota</taxon>
        <taxon>Fungi</taxon>
        <taxon>Dikarya</taxon>
        <taxon>Ascomycota</taxon>
        <taxon>Pezizomycotina</taxon>
        <taxon>Dothideomycetes</taxon>
        <taxon>Dothideomycetidae</taxon>
        <taxon>Cladosporiales</taxon>
        <taxon>Cladosporiaceae</taxon>
        <taxon>Cryoendolithus</taxon>
    </lineage>
</organism>
<protein>
    <recommendedName>
        <fullName evidence="1">Heterokaryon incompatibility domain-containing protein</fullName>
    </recommendedName>
</protein>
<accession>A0A1V8SUQ6</accession>